<comment type="caution">
    <text evidence="1">The sequence shown here is derived from an EMBL/GenBank/DDBJ whole genome shotgun (WGS) entry which is preliminary data.</text>
</comment>
<reference evidence="1" key="1">
    <citation type="submission" date="2019-08" db="EMBL/GenBank/DDBJ databases">
        <authorList>
            <person name="Kucharzyk K."/>
            <person name="Murdoch R.W."/>
            <person name="Higgins S."/>
            <person name="Loffler F."/>
        </authorList>
    </citation>
    <scope>NUCLEOTIDE SEQUENCE</scope>
</reference>
<evidence type="ECO:0008006" key="2">
    <source>
        <dbReference type="Google" id="ProtNLM"/>
    </source>
</evidence>
<dbReference type="AlphaFoldDB" id="A0A645BK18"/>
<proteinExistence type="predicted"/>
<protein>
    <recommendedName>
        <fullName evidence="2">AbiEi antitoxin C-terminal domain-containing protein</fullName>
    </recommendedName>
</protein>
<organism evidence="1">
    <name type="scientific">bioreactor metagenome</name>
    <dbReference type="NCBI Taxonomy" id="1076179"/>
    <lineage>
        <taxon>unclassified sequences</taxon>
        <taxon>metagenomes</taxon>
        <taxon>ecological metagenomes</taxon>
    </lineage>
</organism>
<name>A0A645BK18_9ZZZZ</name>
<accession>A0A645BK18</accession>
<evidence type="ECO:0000313" key="1">
    <source>
        <dbReference type="EMBL" id="MPM62114.1"/>
    </source>
</evidence>
<sequence>MNRLVKTILEQVPTPLFTTLEISHLVGGSANSRYALVKRATADGDIIHIKRGLYTLSPLYRKRNLNPLCVSQAIVTLSYISLETALSIHGWIPEAVTSITAVTSRPSTEFDTPVGHFTYDRIPQKTLFAGVERIHDNPYSVWFRAIGLKALADYVYLHGCTWTTSRPLVESLRIDEESLREIREEDFLQLEGNYSNQRVIRFLEGLRKELFS</sequence>
<dbReference type="EMBL" id="VSSQ01018695">
    <property type="protein sequence ID" value="MPM62114.1"/>
    <property type="molecule type" value="Genomic_DNA"/>
</dbReference>
<gene>
    <name evidence="1" type="ORF">SDC9_108980</name>
</gene>